<dbReference type="GeneID" id="106778170"/>
<protein>
    <submittedName>
        <fullName evidence="6">Probable RNA-binding protein ARP1</fullName>
    </submittedName>
</protein>
<dbReference type="InterPro" id="IPR012677">
    <property type="entry name" value="Nucleotide-bd_a/b_plait_sf"/>
</dbReference>
<gene>
    <name evidence="6" type="primary">LOC106778170</name>
</gene>
<evidence type="ECO:0000256" key="2">
    <source>
        <dbReference type="PROSITE-ProRule" id="PRU00176"/>
    </source>
</evidence>
<feature type="domain" description="RRM" evidence="4">
    <location>
        <begin position="89"/>
        <end position="167"/>
    </location>
</feature>
<dbReference type="STRING" id="3916.A0A1S3VU39"/>
<dbReference type="KEGG" id="vra:106778170"/>
<dbReference type="Gene3D" id="3.30.70.330">
    <property type="match status" value="1"/>
</dbReference>
<proteinExistence type="predicted"/>
<evidence type="ECO:0000259" key="4">
    <source>
        <dbReference type="PROSITE" id="PS50102"/>
    </source>
</evidence>
<dbReference type="InterPro" id="IPR035979">
    <property type="entry name" value="RBD_domain_sf"/>
</dbReference>
<keyword evidence="5" id="KW-1185">Reference proteome</keyword>
<dbReference type="SMR" id="A0A1S3VU39"/>
<dbReference type="SUPFAM" id="SSF54928">
    <property type="entry name" value="RNA-binding domain, RBD"/>
    <property type="match status" value="1"/>
</dbReference>
<dbReference type="Gramene" id="Vradi0215s00280.1">
    <property type="protein sequence ID" value="Vradi0215s00280.1"/>
    <property type="gene ID" value="Vradi0215s00280"/>
</dbReference>
<evidence type="ECO:0000313" key="6">
    <source>
        <dbReference type="RefSeq" id="XP_014521584.2"/>
    </source>
</evidence>
<sequence length="328" mass="36207">MPLFLSLSIFTFFYFTLLYKINSSPSSKFSSSNLTSTQLNSTPSPIHLHLSFFFFPTNKDLSHSNNTMMTTNTSPKNNNVGEFGDTTLTKVFVGGLAWETPKDALRDHFEKYGEILEAVIISDKLTGKSKGYGFVTFKEAEAAKKACEDSATLVINGRRANCNLAFLGARRPRSSSTASPPPHPQGGSNSGVVVKNNAAGNHVQPYYHPLRTTAMPFHNHPLPFYGYTPTYIVTDINYNYNQKLSYGNGGAYQQMSHVYPRQGIVGGNTVMPVYPLYQYHHPTETIGLPAHNFYPTAPWAPFTIISKPSSIIPHTGTVGTGECFKRVV</sequence>
<accession>A0A1S3VU39</accession>
<dbReference type="FunFam" id="3.30.70.330:FF:000440">
    <property type="entry name" value="Putative RNA-binding protein ARP1"/>
    <property type="match status" value="1"/>
</dbReference>
<dbReference type="AlphaFoldDB" id="A0A1S3VU39"/>
<dbReference type="InterPro" id="IPR000504">
    <property type="entry name" value="RRM_dom"/>
</dbReference>
<dbReference type="Pfam" id="PF00076">
    <property type="entry name" value="RRM_1"/>
    <property type="match status" value="1"/>
</dbReference>
<evidence type="ECO:0000256" key="3">
    <source>
        <dbReference type="SAM" id="MobiDB-lite"/>
    </source>
</evidence>
<dbReference type="GO" id="GO:0003723">
    <property type="term" value="F:RNA binding"/>
    <property type="evidence" value="ECO:0007669"/>
    <property type="project" value="UniProtKB-UniRule"/>
</dbReference>
<feature type="region of interest" description="Disordered" evidence="3">
    <location>
        <begin position="171"/>
        <end position="195"/>
    </location>
</feature>
<dbReference type="OrthoDB" id="439808at2759"/>
<dbReference type="SMART" id="SM00360">
    <property type="entry name" value="RRM"/>
    <property type="match status" value="1"/>
</dbReference>
<evidence type="ECO:0000256" key="1">
    <source>
        <dbReference type="ARBA" id="ARBA00022884"/>
    </source>
</evidence>
<reference evidence="6" key="1">
    <citation type="submission" date="2025-08" db="UniProtKB">
        <authorList>
            <consortium name="RefSeq"/>
        </authorList>
    </citation>
    <scope>IDENTIFICATION</scope>
    <source>
        <tissue evidence="6">Leaf</tissue>
    </source>
</reference>
<keyword evidence="1 2" id="KW-0694">RNA-binding</keyword>
<dbReference type="PANTHER" id="PTHR11176:SF56">
    <property type="entry name" value="RRM DOMAIN-CONTAINING PROTEIN"/>
    <property type="match status" value="1"/>
</dbReference>
<name>A0A1S3VU39_VIGRR</name>
<organism evidence="5 6">
    <name type="scientific">Vigna radiata var. radiata</name>
    <name type="common">Mung bean</name>
    <name type="synonym">Phaseolus aureus</name>
    <dbReference type="NCBI Taxonomy" id="3916"/>
    <lineage>
        <taxon>Eukaryota</taxon>
        <taxon>Viridiplantae</taxon>
        <taxon>Streptophyta</taxon>
        <taxon>Embryophyta</taxon>
        <taxon>Tracheophyta</taxon>
        <taxon>Spermatophyta</taxon>
        <taxon>Magnoliopsida</taxon>
        <taxon>eudicotyledons</taxon>
        <taxon>Gunneridae</taxon>
        <taxon>Pentapetalae</taxon>
        <taxon>rosids</taxon>
        <taxon>fabids</taxon>
        <taxon>Fabales</taxon>
        <taxon>Fabaceae</taxon>
        <taxon>Papilionoideae</taxon>
        <taxon>50 kb inversion clade</taxon>
        <taxon>NPAAA clade</taxon>
        <taxon>indigoferoid/millettioid clade</taxon>
        <taxon>Phaseoleae</taxon>
        <taxon>Vigna</taxon>
    </lineage>
</organism>
<dbReference type="PROSITE" id="PS50102">
    <property type="entry name" value="RRM"/>
    <property type="match status" value="1"/>
</dbReference>
<dbReference type="RefSeq" id="XP_014521584.2">
    <property type="nucleotide sequence ID" value="XM_014666098.2"/>
</dbReference>
<dbReference type="Proteomes" id="UP000087766">
    <property type="component" value="Unplaced"/>
</dbReference>
<dbReference type="PANTHER" id="PTHR11176">
    <property type="entry name" value="BOULE-RELATED"/>
    <property type="match status" value="1"/>
</dbReference>
<evidence type="ECO:0000313" key="5">
    <source>
        <dbReference type="Proteomes" id="UP000087766"/>
    </source>
</evidence>